<dbReference type="InParanoid" id="A0A804I8R9"/>
<reference evidence="1" key="1">
    <citation type="submission" date="2021-03" db="EMBL/GenBank/DDBJ databases">
        <authorList>
            <consortium name="Genoscope - CEA"/>
            <person name="William W."/>
        </authorList>
    </citation>
    <scope>NUCLEOTIDE SEQUENCE</scope>
    <source>
        <strain evidence="1">Doubled-haploid Pahang</strain>
    </source>
</reference>
<dbReference type="Proteomes" id="UP000012960">
    <property type="component" value="Unplaced"/>
</dbReference>
<accession>A0A804I8R9</accession>
<evidence type="ECO:0000313" key="2">
    <source>
        <dbReference type="EnsemblPlants" id="Ma03_p05490.1"/>
    </source>
</evidence>
<organism evidence="2 3">
    <name type="scientific">Musa acuminata subsp. malaccensis</name>
    <name type="common">Wild banana</name>
    <name type="synonym">Musa malaccensis</name>
    <dbReference type="NCBI Taxonomy" id="214687"/>
    <lineage>
        <taxon>Eukaryota</taxon>
        <taxon>Viridiplantae</taxon>
        <taxon>Streptophyta</taxon>
        <taxon>Embryophyta</taxon>
        <taxon>Tracheophyta</taxon>
        <taxon>Spermatophyta</taxon>
        <taxon>Magnoliopsida</taxon>
        <taxon>Liliopsida</taxon>
        <taxon>Zingiberales</taxon>
        <taxon>Musaceae</taxon>
        <taxon>Musa</taxon>
    </lineage>
</organism>
<protein>
    <submittedName>
        <fullName evidence="1">(wild Malaysian banana) hypothetical protein</fullName>
    </submittedName>
</protein>
<evidence type="ECO:0000313" key="1">
    <source>
        <dbReference type="EMBL" id="CAG1849247.1"/>
    </source>
</evidence>
<dbReference type="AlphaFoldDB" id="A0A804I8R9"/>
<sequence length="98" mass="11236">MLFLFSNISASEAARRTRVVQRRTWPSDGTKDQLLYTKEIVIHWNHCSSAETANPKQTVDASQPAFAFHIRNNARLLSSGFLVFCKKIIPIRPFRCVE</sequence>
<proteinExistence type="predicted"/>
<evidence type="ECO:0000313" key="3">
    <source>
        <dbReference type="Proteomes" id="UP000012960"/>
    </source>
</evidence>
<reference evidence="2" key="2">
    <citation type="submission" date="2021-05" db="UniProtKB">
        <authorList>
            <consortium name="EnsemblPlants"/>
        </authorList>
    </citation>
    <scope>IDENTIFICATION</scope>
    <source>
        <strain evidence="2">subsp. malaccensis</strain>
    </source>
</reference>
<dbReference type="Gramene" id="Ma03_t05490.1">
    <property type="protein sequence ID" value="Ma03_p05490.1"/>
    <property type="gene ID" value="Ma03_g05490"/>
</dbReference>
<gene>
    <name evidence="1" type="ORF">GSMUA_208330.1</name>
</gene>
<dbReference type="EnsemblPlants" id="Ma03_t05490.1">
    <property type="protein sequence ID" value="Ma03_p05490.1"/>
    <property type="gene ID" value="Ma03_g05490"/>
</dbReference>
<dbReference type="EMBL" id="HG996468">
    <property type="protein sequence ID" value="CAG1849247.1"/>
    <property type="molecule type" value="Genomic_DNA"/>
</dbReference>
<keyword evidence="3" id="KW-1185">Reference proteome</keyword>
<name>A0A804I8R9_MUSAM</name>